<protein>
    <recommendedName>
        <fullName evidence="3">DNA polymerase III subunit delta</fullName>
    </recommendedName>
</protein>
<gene>
    <name evidence="1" type="ORF">COY96_00995</name>
</gene>
<organism evidence="1 2">
    <name type="scientific">Candidatus Wolfebacteria bacterium CG_4_10_14_0_8_um_filter_37_11</name>
    <dbReference type="NCBI Taxonomy" id="1975062"/>
    <lineage>
        <taxon>Bacteria</taxon>
        <taxon>Candidatus Wolfeibacteriota</taxon>
    </lineage>
</organism>
<dbReference type="InterPro" id="IPR050238">
    <property type="entry name" value="DNA_Rep/Repair_Clamp_Loader"/>
</dbReference>
<evidence type="ECO:0000313" key="2">
    <source>
        <dbReference type="Proteomes" id="UP000230363"/>
    </source>
</evidence>
<reference evidence="2" key="1">
    <citation type="submission" date="2017-09" db="EMBL/GenBank/DDBJ databases">
        <title>Depth-based differentiation of microbial function through sediment-hosted aquifers and enrichment of novel symbionts in the deep terrestrial subsurface.</title>
        <authorList>
            <person name="Probst A.J."/>
            <person name="Ladd B."/>
            <person name="Jarett J.K."/>
            <person name="Geller-Mcgrath D.E."/>
            <person name="Sieber C.M.K."/>
            <person name="Emerson J.B."/>
            <person name="Anantharaman K."/>
            <person name="Thomas B.C."/>
            <person name="Malmstrom R."/>
            <person name="Stieglmeier M."/>
            <person name="Klingl A."/>
            <person name="Woyke T."/>
            <person name="Ryan C.M."/>
            <person name="Banfield J.F."/>
        </authorList>
    </citation>
    <scope>NUCLEOTIDE SEQUENCE [LARGE SCALE GENOMIC DNA]</scope>
</reference>
<dbReference type="EMBL" id="PFKZ01000037">
    <property type="protein sequence ID" value="PIY59578.1"/>
    <property type="molecule type" value="Genomic_DNA"/>
</dbReference>
<accession>A0A2M7Q832</accession>
<dbReference type="PANTHER" id="PTHR11669">
    <property type="entry name" value="REPLICATION FACTOR C / DNA POLYMERASE III GAMMA-TAU SUBUNIT"/>
    <property type="match status" value="1"/>
</dbReference>
<evidence type="ECO:0008006" key="3">
    <source>
        <dbReference type="Google" id="ProtNLM"/>
    </source>
</evidence>
<dbReference type="Gene3D" id="3.40.50.300">
    <property type="entry name" value="P-loop containing nucleotide triphosphate hydrolases"/>
    <property type="match status" value="1"/>
</dbReference>
<dbReference type="PANTHER" id="PTHR11669:SF8">
    <property type="entry name" value="DNA POLYMERASE III SUBUNIT DELTA"/>
    <property type="match status" value="1"/>
</dbReference>
<dbReference type="Pfam" id="PF13177">
    <property type="entry name" value="DNA_pol3_delta2"/>
    <property type="match status" value="1"/>
</dbReference>
<dbReference type="Proteomes" id="UP000230363">
    <property type="component" value="Unassembled WGS sequence"/>
</dbReference>
<proteinExistence type="predicted"/>
<name>A0A2M7Q832_9BACT</name>
<sequence length="227" mass="26118">MKYMVGYEKLQKNFKKLADVDKLSHAYLFFGEAGEEKFIFSLSLANYLENKEFKPLEKNILEECFIILPDEKGIIGIDEAKKIGNFLYQKPVLSPKRTVIIKNADSLTPEAQNAVLKIVEDSPEGSLIIFIAKDENSLLTPLASRLQKIYFSETTVMEKADASILKMGLEEIIEKDKIDEYLKNLIIELRKDSVKNVGQLKETLKRLTFIKRFNTNKKLQLKCLSRF</sequence>
<dbReference type="SUPFAM" id="SSF52540">
    <property type="entry name" value="P-loop containing nucleoside triphosphate hydrolases"/>
    <property type="match status" value="1"/>
</dbReference>
<dbReference type="InterPro" id="IPR027417">
    <property type="entry name" value="P-loop_NTPase"/>
</dbReference>
<comment type="caution">
    <text evidence="1">The sequence shown here is derived from an EMBL/GenBank/DDBJ whole genome shotgun (WGS) entry which is preliminary data.</text>
</comment>
<evidence type="ECO:0000313" key="1">
    <source>
        <dbReference type="EMBL" id="PIY59578.1"/>
    </source>
</evidence>
<dbReference type="GO" id="GO:0006261">
    <property type="term" value="P:DNA-templated DNA replication"/>
    <property type="evidence" value="ECO:0007669"/>
    <property type="project" value="TreeGrafter"/>
</dbReference>
<dbReference type="AlphaFoldDB" id="A0A2M7Q832"/>